<keyword evidence="4" id="KW-1185">Reference proteome</keyword>
<keyword evidence="1" id="KW-0472">Membrane</keyword>
<feature type="transmembrane region" description="Helical" evidence="1">
    <location>
        <begin position="160"/>
        <end position="184"/>
    </location>
</feature>
<protein>
    <submittedName>
        <fullName evidence="2 3">Uncharacterized protein</fullName>
    </submittedName>
</protein>
<dbReference type="EMBL" id="KB303621">
    <property type="protein sequence ID" value="ELU02955.1"/>
    <property type="molecule type" value="Genomic_DNA"/>
</dbReference>
<keyword evidence="1" id="KW-0812">Transmembrane</keyword>
<reference evidence="4" key="1">
    <citation type="submission" date="2012-12" db="EMBL/GenBank/DDBJ databases">
        <authorList>
            <person name="Hellsten U."/>
            <person name="Grimwood J."/>
            <person name="Chapman J.A."/>
            <person name="Shapiro H."/>
            <person name="Aerts A."/>
            <person name="Otillar R.P."/>
            <person name="Terry A.Y."/>
            <person name="Boore J.L."/>
            <person name="Simakov O."/>
            <person name="Marletaz F."/>
            <person name="Cho S.-J."/>
            <person name="Edsinger-Gonzales E."/>
            <person name="Havlak P."/>
            <person name="Kuo D.-H."/>
            <person name="Larsson T."/>
            <person name="Lv J."/>
            <person name="Arendt D."/>
            <person name="Savage R."/>
            <person name="Osoegawa K."/>
            <person name="de Jong P."/>
            <person name="Lindberg D.R."/>
            <person name="Seaver E.C."/>
            <person name="Weisblat D.A."/>
            <person name="Putnam N.H."/>
            <person name="Grigoriev I.V."/>
            <person name="Rokhsar D.S."/>
        </authorList>
    </citation>
    <scope>NUCLEOTIDE SEQUENCE</scope>
    <source>
        <strain evidence="4">I ESC-2004</strain>
    </source>
</reference>
<evidence type="ECO:0000313" key="3">
    <source>
        <dbReference type="EnsemblMetazoa" id="CapteP222892"/>
    </source>
</evidence>
<name>R7U9E5_CAPTE</name>
<accession>R7U9E5</accession>
<evidence type="ECO:0000313" key="2">
    <source>
        <dbReference type="EMBL" id="ELU02955.1"/>
    </source>
</evidence>
<reference evidence="2 4" key="2">
    <citation type="journal article" date="2013" name="Nature">
        <title>Insights into bilaterian evolution from three spiralian genomes.</title>
        <authorList>
            <person name="Simakov O."/>
            <person name="Marletaz F."/>
            <person name="Cho S.J."/>
            <person name="Edsinger-Gonzales E."/>
            <person name="Havlak P."/>
            <person name="Hellsten U."/>
            <person name="Kuo D.H."/>
            <person name="Larsson T."/>
            <person name="Lv J."/>
            <person name="Arendt D."/>
            <person name="Savage R."/>
            <person name="Osoegawa K."/>
            <person name="de Jong P."/>
            <person name="Grimwood J."/>
            <person name="Chapman J.A."/>
            <person name="Shapiro H."/>
            <person name="Aerts A."/>
            <person name="Otillar R.P."/>
            <person name="Terry A.Y."/>
            <person name="Boore J.L."/>
            <person name="Grigoriev I.V."/>
            <person name="Lindberg D.R."/>
            <person name="Seaver E.C."/>
            <person name="Weisblat D.A."/>
            <person name="Putnam N.H."/>
            <person name="Rokhsar D.S."/>
        </authorList>
    </citation>
    <scope>NUCLEOTIDE SEQUENCE</scope>
    <source>
        <strain evidence="2 4">I ESC-2004</strain>
    </source>
</reference>
<dbReference type="EnsemblMetazoa" id="CapteT222892">
    <property type="protein sequence ID" value="CapteP222892"/>
    <property type="gene ID" value="CapteG222892"/>
</dbReference>
<dbReference type="Proteomes" id="UP000014760">
    <property type="component" value="Unassembled WGS sequence"/>
</dbReference>
<evidence type="ECO:0000256" key="1">
    <source>
        <dbReference type="SAM" id="Phobius"/>
    </source>
</evidence>
<gene>
    <name evidence="2" type="ORF">CAPTEDRAFT_222892</name>
</gene>
<proteinExistence type="predicted"/>
<dbReference type="AlphaFoldDB" id="R7U9E5"/>
<reference evidence="3" key="3">
    <citation type="submission" date="2015-06" db="UniProtKB">
        <authorList>
            <consortium name="EnsemblMetazoa"/>
        </authorList>
    </citation>
    <scope>IDENTIFICATION</scope>
</reference>
<keyword evidence="1" id="KW-1133">Transmembrane helix</keyword>
<evidence type="ECO:0000313" key="4">
    <source>
        <dbReference type="Proteomes" id="UP000014760"/>
    </source>
</evidence>
<dbReference type="EMBL" id="AMQN01008646">
    <property type="status" value="NOT_ANNOTATED_CDS"/>
    <property type="molecule type" value="Genomic_DNA"/>
</dbReference>
<dbReference type="HOGENOM" id="CLU_029488_1_0_1"/>
<sequence length="293" mass="32639">MGGTQFYFTAKKGQTVEVMTLPLTQSAHPKQVGYVVDEGEDDVTPIEVMTSDDVTRTMTSRSNEVTVSILDGDHQPFIVFVKALGCEDLTLPKEFTEMMWIAREGDATAIGCKHAEKTWNLKCVGVDWRGVVGNCSGGPPLKLEAVMYQETSQLALPKDVILMTIVGATLVGAVIIITVAYVLYKRSLPVDDIEKPEQDYMRPIYKKPLEQFPPPLPEKRGSTLFRKNPLQGTMVKPTNYQAPPQPPPMRQNNQLQETVPLRNLAPENNSKVLRNSEVVVEDYENYEAPQKTG</sequence>
<organism evidence="2">
    <name type="scientific">Capitella teleta</name>
    <name type="common">Polychaete worm</name>
    <dbReference type="NCBI Taxonomy" id="283909"/>
    <lineage>
        <taxon>Eukaryota</taxon>
        <taxon>Metazoa</taxon>
        <taxon>Spiralia</taxon>
        <taxon>Lophotrochozoa</taxon>
        <taxon>Annelida</taxon>
        <taxon>Polychaeta</taxon>
        <taxon>Sedentaria</taxon>
        <taxon>Scolecida</taxon>
        <taxon>Capitellidae</taxon>
        <taxon>Capitella</taxon>
    </lineage>
</organism>